<evidence type="ECO:0000256" key="3">
    <source>
        <dbReference type="ARBA" id="ARBA00022989"/>
    </source>
</evidence>
<proteinExistence type="predicted"/>
<dbReference type="Ensembl" id="ENSMMDT00005032183.1">
    <property type="protein sequence ID" value="ENSMMDP00005031468.1"/>
    <property type="gene ID" value="ENSMMDG00005014845.1"/>
</dbReference>
<dbReference type="GO" id="GO:0016020">
    <property type="term" value="C:membrane"/>
    <property type="evidence" value="ECO:0007669"/>
    <property type="project" value="UniProtKB-SubCell"/>
</dbReference>
<feature type="transmembrane region" description="Helical" evidence="5">
    <location>
        <begin position="380"/>
        <end position="399"/>
    </location>
</feature>
<gene>
    <name evidence="7" type="primary">SLC22A13</name>
    <name evidence="7" type="synonym">LOC115379226</name>
</gene>
<comment type="subcellular location">
    <subcellularLocation>
        <location evidence="1">Membrane</location>
        <topology evidence="1">Multi-pass membrane protein</topology>
    </subcellularLocation>
</comment>
<protein>
    <submittedName>
        <fullName evidence="7">Solute carrier family 22 member 13b</fullName>
    </submittedName>
</protein>
<feature type="transmembrane region" description="Helical" evidence="5">
    <location>
        <begin position="189"/>
        <end position="209"/>
    </location>
</feature>
<dbReference type="GeneTree" id="ENSGT00940000154607"/>
<feature type="transmembrane region" description="Helical" evidence="5">
    <location>
        <begin position="324"/>
        <end position="345"/>
    </location>
</feature>
<reference evidence="7" key="2">
    <citation type="submission" date="2025-08" db="UniProtKB">
        <authorList>
            <consortium name="Ensembl"/>
        </authorList>
    </citation>
    <scope>IDENTIFICATION</scope>
</reference>
<dbReference type="Gene3D" id="1.20.1250.20">
    <property type="entry name" value="MFS general substrate transporter like domains"/>
    <property type="match status" value="1"/>
</dbReference>
<feature type="transmembrane region" description="Helical" evidence="5">
    <location>
        <begin position="221"/>
        <end position="245"/>
    </location>
</feature>
<dbReference type="InterPro" id="IPR020846">
    <property type="entry name" value="MFS_dom"/>
</dbReference>
<dbReference type="PROSITE" id="PS50850">
    <property type="entry name" value="MFS"/>
    <property type="match status" value="1"/>
</dbReference>
<keyword evidence="4 5" id="KW-0472">Membrane</keyword>
<dbReference type="SUPFAM" id="SSF103473">
    <property type="entry name" value="MFS general substrate transporter"/>
    <property type="match status" value="1"/>
</dbReference>
<feature type="transmembrane region" description="Helical" evidence="5">
    <location>
        <begin position="141"/>
        <end position="158"/>
    </location>
</feature>
<feature type="transmembrane region" description="Helical" evidence="5">
    <location>
        <begin position="251"/>
        <end position="272"/>
    </location>
</feature>
<sequence>MSNFRQVLVEIGEFGLFQKLLLVSVCIPNVFTAMDVFCQVFTGLNFPHHCDTGWILARGSNLTYERQKNLTLPVNKDGEFESCFMFTPVDLDLETIELYGINSTTKCVDGWDYEKPEGASSIVTEFNLVCDRRSFQETSQSIYMAGVVVGALVFGVMADRFGRRFVILLSILLELLFGVGAAFSPNIYIYMFVRFVSAATTSGIVMNAFVLGAEWTDSSGVALFTCVPFIFFTFGLMMVSGVAYLIRSWRILQLVLFSPLLLILPESARWLMTQGRKEDLKREIRRAARVNGRKVPEALLEQIEGTSKKGSMLDIFRISYLRKLSVISPLTEQINIVLLLILNVGDFGLDIYLTQLIFGVVEIPAYFITLALLRHLGRRIYQSGTSVIAGCMCLAIPAIPNGNY</sequence>
<feature type="domain" description="Major facilitator superfamily (MFS) profile" evidence="6">
    <location>
        <begin position="83"/>
        <end position="404"/>
    </location>
</feature>
<dbReference type="AlphaFoldDB" id="A0A667YYK7"/>
<keyword evidence="2 5" id="KW-0812">Transmembrane</keyword>
<dbReference type="InterPro" id="IPR011701">
    <property type="entry name" value="MFS"/>
</dbReference>
<keyword evidence="3 5" id="KW-1133">Transmembrane helix</keyword>
<dbReference type="PANTHER" id="PTHR24064">
    <property type="entry name" value="SOLUTE CARRIER FAMILY 22 MEMBER"/>
    <property type="match status" value="1"/>
</dbReference>
<evidence type="ECO:0000313" key="8">
    <source>
        <dbReference type="Proteomes" id="UP000472263"/>
    </source>
</evidence>
<organism evidence="7 8">
    <name type="scientific">Myripristis murdjan</name>
    <name type="common">pinecone soldierfish</name>
    <dbReference type="NCBI Taxonomy" id="586833"/>
    <lineage>
        <taxon>Eukaryota</taxon>
        <taxon>Metazoa</taxon>
        <taxon>Chordata</taxon>
        <taxon>Craniata</taxon>
        <taxon>Vertebrata</taxon>
        <taxon>Euteleostomi</taxon>
        <taxon>Actinopterygii</taxon>
        <taxon>Neopterygii</taxon>
        <taxon>Teleostei</taxon>
        <taxon>Neoteleostei</taxon>
        <taxon>Acanthomorphata</taxon>
        <taxon>Holocentriformes</taxon>
        <taxon>Holocentridae</taxon>
        <taxon>Myripristis</taxon>
    </lineage>
</organism>
<evidence type="ECO:0000256" key="2">
    <source>
        <dbReference type="ARBA" id="ARBA00022692"/>
    </source>
</evidence>
<dbReference type="Pfam" id="PF07690">
    <property type="entry name" value="MFS_1"/>
    <property type="match status" value="1"/>
</dbReference>
<keyword evidence="8" id="KW-1185">Reference proteome</keyword>
<dbReference type="GO" id="GO:0022857">
    <property type="term" value="F:transmembrane transporter activity"/>
    <property type="evidence" value="ECO:0007669"/>
    <property type="project" value="InterPro"/>
</dbReference>
<evidence type="ECO:0000256" key="4">
    <source>
        <dbReference type="ARBA" id="ARBA00023136"/>
    </source>
</evidence>
<feature type="transmembrane region" description="Helical" evidence="5">
    <location>
        <begin position="351"/>
        <end position="373"/>
    </location>
</feature>
<evidence type="ECO:0000313" key="7">
    <source>
        <dbReference type="Ensembl" id="ENSMMDP00005031468.1"/>
    </source>
</evidence>
<evidence type="ECO:0000256" key="1">
    <source>
        <dbReference type="ARBA" id="ARBA00004141"/>
    </source>
</evidence>
<evidence type="ECO:0000259" key="6">
    <source>
        <dbReference type="PROSITE" id="PS50850"/>
    </source>
</evidence>
<evidence type="ECO:0000256" key="5">
    <source>
        <dbReference type="SAM" id="Phobius"/>
    </source>
</evidence>
<feature type="transmembrane region" description="Helical" evidence="5">
    <location>
        <begin position="165"/>
        <end position="183"/>
    </location>
</feature>
<dbReference type="InterPro" id="IPR036259">
    <property type="entry name" value="MFS_trans_sf"/>
</dbReference>
<accession>A0A667YYK7</accession>
<dbReference type="Proteomes" id="UP000472263">
    <property type="component" value="Chromosome 20"/>
</dbReference>
<reference evidence="7" key="1">
    <citation type="submission" date="2019-06" db="EMBL/GenBank/DDBJ databases">
        <authorList>
            <consortium name="Wellcome Sanger Institute Data Sharing"/>
        </authorList>
    </citation>
    <scope>NUCLEOTIDE SEQUENCE [LARGE SCALE GENOMIC DNA]</scope>
</reference>
<name>A0A667YYK7_9TELE</name>
<reference evidence="7" key="3">
    <citation type="submission" date="2025-09" db="UniProtKB">
        <authorList>
            <consortium name="Ensembl"/>
        </authorList>
    </citation>
    <scope>IDENTIFICATION</scope>
</reference>